<name>A0A9P4W4V1_CURKU</name>
<dbReference type="EMBL" id="SWKU01000017">
    <property type="protein sequence ID" value="KAF2999233.1"/>
    <property type="molecule type" value="Genomic_DNA"/>
</dbReference>
<evidence type="ECO:0000313" key="2">
    <source>
        <dbReference type="EMBL" id="KAF2999233.1"/>
    </source>
</evidence>
<comment type="caution">
    <text evidence="2">The sequence shown here is derived from an EMBL/GenBank/DDBJ whole genome shotgun (WGS) entry which is preliminary data.</text>
</comment>
<evidence type="ECO:0000313" key="3">
    <source>
        <dbReference type="Proteomes" id="UP000801428"/>
    </source>
</evidence>
<accession>A0A9P4W4V1</accession>
<dbReference type="AlphaFoldDB" id="A0A9P4W4V1"/>
<dbReference type="Proteomes" id="UP000801428">
    <property type="component" value="Unassembled WGS sequence"/>
</dbReference>
<gene>
    <name evidence="2" type="ORF">E8E13_002014</name>
</gene>
<proteinExistence type="predicted"/>
<dbReference type="OrthoDB" id="10629566at2759"/>
<reference evidence="2" key="1">
    <citation type="submission" date="2019-04" db="EMBL/GenBank/DDBJ databases">
        <title>Sequencing of skin fungus with MAO and IRED activity.</title>
        <authorList>
            <person name="Marsaioli A.J."/>
            <person name="Bonatto J.M.C."/>
            <person name="Reis Junior O."/>
        </authorList>
    </citation>
    <scope>NUCLEOTIDE SEQUENCE</scope>
    <source>
        <strain evidence="2">30M1</strain>
    </source>
</reference>
<feature type="region of interest" description="Disordered" evidence="1">
    <location>
        <begin position="1"/>
        <end position="60"/>
    </location>
</feature>
<evidence type="ECO:0000256" key="1">
    <source>
        <dbReference type="SAM" id="MobiDB-lite"/>
    </source>
</evidence>
<organism evidence="2 3">
    <name type="scientific">Curvularia kusanoi</name>
    <name type="common">Cochliobolus kusanoi</name>
    <dbReference type="NCBI Taxonomy" id="90978"/>
    <lineage>
        <taxon>Eukaryota</taxon>
        <taxon>Fungi</taxon>
        <taxon>Dikarya</taxon>
        <taxon>Ascomycota</taxon>
        <taxon>Pezizomycotina</taxon>
        <taxon>Dothideomycetes</taxon>
        <taxon>Pleosporomycetidae</taxon>
        <taxon>Pleosporales</taxon>
        <taxon>Pleosporineae</taxon>
        <taxon>Pleosporaceae</taxon>
        <taxon>Curvularia</taxon>
    </lineage>
</organism>
<keyword evidence="3" id="KW-1185">Reference proteome</keyword>
<sequence length="316" mass="35618">MEEDFAFDPPGFVPIHDADSSDDANGLWTWPGDWLQPQAPMSSVKDDDESHDSDSTLNFEDNDGRLGKRYALTDDIDLNATLAGITQWTHRAASWRDISNELRERSEETVTVDVPIQQLAQSPTEKLLPTCSDIDLELQSIFHPSDIDLLLQSVFQATPLYEQFGNIIETLQSFSVCAQLAWCEGEEGPQHRQIVIELFTSLLVWTCIAHAKPDSIPREFALPSPAIVTLMAGAMPSQCTTNELQYPYDLTVWDAQGLLSDVAFEAWEEANSVSLAALREFWRNQVPTLLDESYESLTKFFEELDEVLRDLSHYGE</sequence>
<protein>
    <submittedName>
        <fullName evidence="2">Uncharacterized protein</fullName>
    </submittedName>
</protein>